<evidence type="ECO:0000313" key="2">
    <source>
        <dbReference type="EMBL" id="HGB14669.1"/>
    </source>
</evidence>
<accession>A0A7C3WHF2</accession>
<organism evidence="2">
    <name type="scientific">Desulfobacca acetoxidans</name>
    <dbReference type="NCBI Taxonomy" id="60893"/>
    <lineage>
        <taxon>Bacteria</taxon>
        <taxon>Pseudomonadati</taxon>
        <taxon>Thermodesulfobacteriota</taxon>
        <taxon>Desulfobaccia</taxon>
        <taxon>Desulfobaccales</taxon>
        <taxon>Desulfobaccaceae</taxon>
        <taxon>Desulfobacca</taxon>
    </lineage>
</organism>
<evidence type="ECO:0000259" key="1">
    <source>
        <dbReference type="Pfam" id="PF04446"/>
    </source>
</evidence>
<dbReference type="GO" id="GO:0006400">
    <property type="term" value="P:tRNA modification"/>
    <property type="evidence" value="ECO:0007669"/>
    <property type="project" value="InterPro"/>
</dbReference>
<reference evidence="2" key="1">
    <citation type="journal article" date="2020" name="mSystems">
        <title>Genome- and Community-Level Interaction Insights into Carbon Utilization and Element Cycling Functions of Hydrothermarchaeota in Hydrothermal Sediment.</title>
        <authorList>
            <person name="Zhou Z."/>
            <person name="Liu Y."/>
            <person name="Xu W."/>
            <person name="Pan J."/>
            <person name="Luo Z.H."/>
            <person name="Li M."/>
        </authorList>
    </citation>
    <scope>NUCLEOTIDE SEQUENCE [LARGE SCALE GENOMIC DNA]</scope>
    <source>
        <strain evidence="2">SpSt-776</strain>
    </source>
</reference>
<comment type="caution">
    <text evidence="2">The sequence shown here is derived from an EMBL/GenBank/DDBJ whole genome shotgun (WGS) entry which is preliminary data.</text>
</comment>
<dbReference type="Gene3D" id="3.30.70.3000">
    <property type="match status" value="1"/>
</dbReference>
<dbReference type="InterPro" id="IPR007537">
    <property type="entry name" value="tRNAHis_GuaTrfase_Thg1"/>
</dbReference>
<dbReference type="AlphaFoldDB" id="A0A7C3WHF2"/>
<dbReference type="InterPro" id="IPR038469">
    <property type="entry name" value="tRNAHis_GuaTrfase_Thg1_sf"/>
</dbReference>
<dbReference type="Pfam" id="PF04446">
    <property type="entry name" value="Thg1"/>
    <property type="match status" value="1"/>
</dbReference>
<dbReference type="PANTHER" id="PTHR12729:SF1">
    <property type="entry name" value="TRNAHIS GUANYLYLTRANSFERASE CATALYTIC DOMAIN-CONTAINING PROTEIN"/>
    <property type="match status" value="1"/>
</dbReference>
<dbReference type="PANTHER" id="PTHR12729">
    <property type="entry name" value="TRNA(HIS) GUANYLYLTRANSFERASE-RELATED"/>
    <property type="match status" value="1"/>
</dbReference>
<protein>
    <recommendedName>
        <fullName evidence="1">tRNAHis guanylyltransferase catalytic domain-containing protein</fullName>
    </recommendedName>
</protein>
<name>A0A7C3WHF2_9BACT</name>
<sequence length="251" mass="28959">MGRGTNDPAPFPRVLPHKRLSPMEKSDLAQRMKSCYEDPYRIRLTRRTPVILRLDGKAFHSLTRHCQRPYDEHLRDCLCFAACRLCQEIQGAKCAYVQSDEISVLLVDFTRLDTQAWFDNNLQKMVSVAASICSVSFSGKFGQPGYFDCRAFNIPREEVVNYFIWRQKDCERNGVMMLAQVFYTPEQMFGKSLSQVHEMIHRAGENWAKMPEGFKNGHLVLRTPAGWQADSAPIFTQNRQIIEDLMQPEEG</sequence>
<proteinExistence type="predicted"/>
<feature type="domain" description="tRNAHis guanylyltransferase catalytic" evidence="1">
    <location>
        <begin position="31"/>
        <end position="155"/>
    </location>
</feature>
<gene>
    <name evidence="2" type="ORF">ENV62_05475</name>
</gene>
<dbReference type="GO" id="GO:0000287">
    <property type="term" value="F:magnesium ion binding"/>
    <property type="evidence" value="ECO:0007669"/>
    <property type="project" value="InterPro"/>
</dbReference>
<dbReference type="GO" id="GO:0008193">
    <property type="term" value="F:tRNA guanylyltransferase activity"/>
    <property type="evidence" value="ECO:0007669"/>
    <property type="project" value="InterPro"/>
</dbReference>
<dbReference type="InterPro" id="IPR024956">
    <property type="entry name" value="tRNAHis_GuaTrfase_cat"/>
</dbReference>
<dbReference type="EMBL" id="DTHB01000042">
    <property type="protein sequence ID" value="HGB14669.1"/>
    <property type="molecule type" value="Genomic_DNA"/>
</dbReference>